<sequence>MEEYFEIPVTYKGEQLSFTSRLLLTGYTHKIEVEADGQLLLFEPDEDQNYRALVDEAQVKSFKIDLGLLKAIAEVIESTRK</sequence>
<proteinExistence type="predicted"/>
<accession>A0A2T2YH60</accession>
<protein>
    <submittedName>
        <fullName evidence="1">Uncharacterized protein</fullName>
    </submittedName>
</protein>
<dbReference type="Proteomes" id="UP000240357">
    <property type="component" value="Unassembled WGS sequence"/>
</dbReference>
<reference evidence="1 2" key="1">
    <citation type="submission" date="2018-03" db="EMBL/GenBank/DDBJ databases">
        <title>Adhaeribacter sp. HMF7605 Genome sequencing and assembly.</title>
        <authorList>
            <person name="Kang H."/>
            <person name="Kang J."/>
            <person name="Cha I."/>
            <person name="Kim H."/>
            <person name="Joh K."/>
        </authorList>
    </citation>
    <scope>NUCLEOTIDE SEQUENCE [LARGE SCALE GENOMIC DNA]</scope>
    <source>
        <strain evidence="1 2">HMF7605</strain>
    </source>
</reference>
<dbReference type="AlphaFoldDB" id="A0A2T2YH60"/>
<evidence type="ECO:0000313" key="1">
    <source>
        <dbReference type="EMBL" id="PSR54841.1"/>
    </source>
</evidence>
<gene>
    <name evidence="1" type="ORF">AHMF7605_15685</name>
</gene>
<keyword evidence="2" id="KW-1185">Reference proteome</keyword>
<evidence type="ECO:0000313" key="2">
    <source>
        <dbReference type="Proteomes" id="UP000240357"/>
    </source>
</evidence>
<dbReference type="OrthoDB" id="675660at2"/>
<organism evidence="1 2">
    <name type="scientific">Adhaeribacter arboris</name>
    <dbReference type="NCBI Taxonomy" id="2072846"/>
    <lineage>
        <taxon>Bacteria</taxon>
        <taxon>Pseudomonadati</taxon>
        <taxon>Bacteroidota</taxon>
        <taxon>Cytophagia</taxon>
        <taxon>Cytophagales</taxon>
        <taxon>Hymenobacteraceae</taxon>
        <taxon>Adhaeribacter</taxon>
    </lineage>
</organism>
<dbReference type="RefSeq" id="WP_106930892.1">
    <property type="nucleotide sequence ID" value="NZ_PYFT01000001.1"/>
</dbReference>
<dbReference type="EMBL" id="PYFT01000001">
    <property type="protein sequence ID" value="PSR54841.1"/>
    <property type="molecule type" value="Genomic_DNA"/>
</dbReference>
<name>A0A2T2YH60_9BACT</name>
<comment type="caution">
    <text evidence="1">The sequence shown here is derived from an EMBL/GenBank/DDBJ whole genome shotgun (WGS) entry which is preliminary data.</text>
</comment>